<proteinExistence type="predicted"/>
<accession>A0AAW2WSX6</accession>
<sequence length="102" mass="10956">MVSGRFEDSSMGGASDEIVVLGGSAGGSVDLGGTDVVDQEMGVRELFEKTCRAWVVTTGVSPAFCLPGALGVFKVSSRLKLCDSHRQHQLMRPETHRSNRLF</sequence>
<evidence type="ECO:0000313" key="1">
    <source>
        <dbReference type="EMBL" id="KAL0444366.1"/>
    </source>
</evidence>
<reference evidence="1" key="2">
    <citation type="journal article" date="2024" name="Plant">
        <title>Genomic evolution and insights into agronomic trait innovations of Sesamum species.</title>
        <authorList>
            <person name="Miao H."/>
            <person name="Wang L."/>
            <person name="Qu L."/>
            <person name="Liu H."/>
            <person name="Sun Y."/>
            <person name="Le M."/>
            <person name="Wang Q."/>
            <person name="Wei S."/>
            <person name="Zheng Y."/>
            <person name="Lin W."/>
            <person name="Duan Y."/>
            <person name="Cao H."/>
            <person name="Xiong S."/>
            <person name="Wang X."/>
            <person name="Wei L."/>
            <person name="Li C."/>
            <person name="Ma Q."/>
            <person name="Ju M."/>
            <person name="Zhao R."/>
            <person name="Li G."/>
            <person name="Mu C."/>
            <person name="Tian Q."/>
            <person name="Mei H."/>
            <person name="Zhang T."/>
            <person name="Gao T."/>
            <person name="Zhang H."/>
        </authorList>
    </citation>
    <scope>NUCLEOTIDE SEQUENCE</scope>
    <source>
        <strain evidence="1">KEN1</strain>
    </source>
</reference>
<dbReference type="EMBL" id="JACGWN010000007">
    <property type="protein sequence ID" value="KAL0444366.1"/>
    <property type="molecule type" value="Genomic_DNA"/>
</dbReference>
<protein>
    <submittedName>
        <fullName evidence="1">Uncharacterized protein</fullName>
    </submittedName>
</protein>
<gene>
    <name evidence="1" type="ORF">Slati_2159300</name>
</gene>
<organism evidence="1">
    <name type="scientific">Sesamum latifolium</name>
    <dbReference type="NCBI Taxonomy" id="2727402"/>
    <lineage>
        <taxon>Eukaryota</taxon>
        <taxon>Viridiplantae</taxon>
        <taxon>Streptophyta</taxon>
        <taxon>Embryophyta</taxon>
        <taxon>Tracheophyta</taxon>
        <taxon>Spermatophyta</taxon>
        <taxon>Magnoliopsida</taxon>
        <taxon>eudicotyledons</taxon>
        <taxon>Gunneridae</taxon>
        <taxon>Pentapetalae</taxon>
        <taxon>asterids</taxon>
        <taxon>lamiids</taxon>
        <taxon>Lamiales</taxon>
        <taxon>Pedaliaceae</taxon>
        <taxon>Sesamum</taxon>
    </lineage>
</organism>
<dbReference type="AlphaFoldDB" id="A0AAW2WSX6"/>
<name>A0AAW2WSX6_9LAMI</name>
<comment type="caution">
    <text evidence="1">The sequence shown here is derived from an EMBL/GenBank/DDBJ whole genome shotgun (WGS) entry which is preliminary data.</text>
</comment>
<reference evidence="1" key="1">
    <citation type="submission" date="2020-06" db="EMBL/GenBank/DDBJ databases">
        <authorList>
            <person name="Li T."/>
            <person name="Hu X."/>
            <person name="Zhang T."/>
            <person name="Song X."/>
            <person name="Zhang H."/>
            <person name="Dai N."/>
            <person name="Sheng W."/>
            <person name="Hou X."/>
            <person name="Wei L."/>
        </authorList>
    </citation>
    <scope>NUCLEOTIDE SEQUENCE</scope>
    <source>
        <strain evidence="1">KEN1</strain>
        <tissue evidence="1">Leaf</tissue>
    </source>
</reference>